<dbReference type="GO" id="GO:0006281">
    <property type="term" value="P:DNA repair"/>
    <property type="evidence" value="ECO:0007669"/>
    <property type="project" value="UniProtKB-KW"/>
</dbReference>
<keyword evidence="1" id="KW-0347">Helicase</keyword>
<feature type="domain" description="DNA helicase Pif1-like DEAD-box helicase" evidence="3">
    <location>
        <begin position="154"/>
        <end position="318"/>
    </location>
</feature>
<organism evidence="4">
    <name type="scientific">Octopus bimaculoides</name>
    <name type="common">California two-spotted octopus</name>
    <dbReference type="NCBI Taxonomy" id="37653"/>
    <lineage>
        <taxon>Eukaryota</taxon>
        <taxon>Metazoa</taxon>
        <taxon>Spiralia</taxon>
        <taxon>Lophotrochozoa</taxon>
        <taxon>Mollusca</taxon>
        <taxon>Cephalopoda</taxon>
        <taxon>Coleoidea</taxon>
        <taxon>Octopodiformes</taxon>
        <taxon>Octopoda</taxon>
        <taxon>Incirrata</taxon>
        <taxon>Octopodidae</taxon>
        <taxon>Octopus</taxon>
    </lineage>
</organism>
<dbReference type="OrthoDB" id="7698527at2759"/>
<sequence>MKQEEKDLYLQNGRNRDEERRNNMNPEEREAYLQNMRNRVQQQRNAIKEDQTLGFHIGDMNVICRYCGALRFSREILNCCHKGKVLIPALEENPGNLKQLFDINNHEGSNFRNNIRRKYNSAFASASFGANIKPPPGPGPYCFRLQVKRGEEINNRLFYLDIPGGPGKTFLFNMIYDHLTADNITVSTSAWIGIAATPLKGGKTFHSIFKLPFPLCETSVCHVPPNSIQRNILRQVKVFIIDEASMISVYALKAIDNCLRDIMNSNSIFGEKTIMLGGDFRQVLTVVPRAPPAAVLDACLKHSSMWDNFHQMQLTQNM</sequence>
<dbReference type="Gene3D" id="3.40.50.300">
    <property type="entry name" value="P-loop containing nucleotide triphosphate hydrolases"/>
    <property type="match status" value="1"/>
</dbReference>
<proteinExistence type="inferred from homology"/>
<dbReference type="GO" id="GO:0043139">
    <property type="term" value="F:5'-3' DNA helicase activity"/>
    <property type="evidence" value="ECO:0007669"/>
    <property type="project" value="UniProtKB-EC"/>
</dbReference>
<evidence type="ECO:0000256" key="2">
    <source>
        <dbReference type="SAM" id="MobiDB-lite"/>
    </source>
</evidence>
<name>A0A0L8GFG1_OCTBM</name>
<accession>A0A0L8GFG1</accession>
<keyword evidence="1" id="KW-0067">ATP-binding</keyword>
<evidence type="ECO:0000256" key="1">
    <source>
        <dbReference type="RuleBase" id="RU363044"/>
    </source>
</evidence>
<dbReference type="InterPro" id="IPR010285">
    <property type="entry name" value="DNA_helicase_pif1-like_DEAD"/>
</dbReference>
<dbReference type="GO" id="GO:0005524">
    <property type="term" value="F:ATP binding"/>
    <property type="evidence" value="ECO:0007669"/>
    <property type="project" value="UniProtKB-KW"/>
</dbReference>
<dbReference type="AlphaFoldDB" id="A0A0L8GFG1"/>
<dbReference type="Pfam" id="PF05970">
    <property type="entry name" value="PIF1"/>
    <property type="match status" value="1"/>
</dbReference>
<keyword evidence="1" id="KW-0234">DNA repair</keyword>
<keyword evidence="1" id="KW-0227">DNA damage</keyword>
<evidence type="ECO:0000259" key="3">
    <source>
        <dbReference type="Pfam" id="PF05970"/>
    </source>
</evidence>
<dbReference type="InterPro" id="IPR027417">
    <property type="entry name" value="P-loop_NTPase"/>
</dbReference>
<dbReference type="EMBL" id="KQ422055">
    <property type="protein sequence ID" value="KOF75594.1"/>
    <property type="molecule type" value="Genomic_DNA"/>
</dbReference>
<dbReference type="GO" id="GO:0016887">
    <property type="term" value="F:ATP hydrolysis activity"/>
    <property type="evidence" value="ECO:0007669"/>
    <property type="project" value="RHEA"/>
</dbReference>
<feature type="region of interest" description="Disordered" evidence="2">
    <location>
        <begin position="1"/>
        <end position="26"/>
    </location>
</feature>
<keyword evidence="1" id="KW-0547">Nucleotide-binding</keyword>
<dbReference type="GO" id="GO:0006310">
    <property type="term" value="P:DNA recombination"/>
    <property type="evidence" value="ECO:0007669"/>
    <property type="project" value="UniProtKB-KW"/>
</dbReference>
<dbReference type="SUPFAM" id="SSF52540">
    <property type="entry name" value="P-loop containing nucleoside triphosphate hydrolases"/>
    <property type="match status" value="1"/>
</dbReference>
<dbReference type="PANTHER" id="PTHR10492:SF57">
    <property type="entry name" value="ATP-DEPENDENT DNA HELICASE"/>
    <property type="match status" value="1"/>
</dbReference>
<comment type="cofactor">
    <cofactor evidence="1">
        <name>Mg(2+)</name>
        <dbReference type="ChEBI" id="CHEBI:18420"/>
    </cofactor>
</comment>
<comment type="catalytic activity">
    <reaction evidence="1">
        <text>ATP + H2O = ADP + phosphate + H(+)</text>
        <dbReference type="Rhea" id="RHEA:13065"/>
        <dbReference type="ChEBI" id="CHEBI:15377"/>
        <dbReference type="ChEBI" id="CHEBI:15378"/>
        <dbReference type="ChEBI" id="CHEBI:30616"/>
        <dbReference type="ChEBI" id="CHEBI:43474"/>
        <dbReference type="ChEBI" id="CHEBI:456216"/>
        <dbReference type="EC" id="5.6.2.3"/>
    </reaction>
</comment>
<gene>
    <name evidence="4" type="ORF">OCBIM_22034479mg</name>
</gene>
<evidence type="ECO:0000313" key="4">
    <source>
        <dbReference type="EMBL" id="KOF75594.1"/>
    </source>
</evidence>
<keyword evidence="1" id="KW-0233">DNA recombination</keyword>
<protein>
    <recommendedName>
        <fullName evidence="1">ATP-dependent DNA helicase</fullName>
        <ecNumber evidence="1">5.6.2.3</ecNumber>
    </recommendedName>
</protein>
<dbReference type="GO" id="GO:0000723">
    <property type="term" value="P:telomere maintenance"/>
    <property type="evidence" value="ECO:0007669"/>
    <property type="project" value="InterPro"/>
</dbReference>
<comment type="similarity">
    <text evidence="1">Belongs to the helicase family.</text>
</comment>
<keyword evidence="1" id="KW-0378">Hydrolase</keyword>
<dbReference type="EC" id="5.6.2.3" evidence="1"/>
<reference evidence="4" key="1">
    <citation type="submission" date="2015-07" db="EMBL/GenBank/DDBJ databases">
        <title>MeaNS - Measles Nucleotide Surveillance Program.</title>
        <authorList>
            <person name="Tran T."/>
            <person name="Druce J."/>
        </authorList>
    </citation>
    <scope>NUCLEOTIDE SEQUENCE</scope>
    <source>
        <strain evidence="4">UCB-OBI-ISO-001</strain>
        <tissue evidence="4">Gonad</tissue>
    </source>
</reference>
<dbReference type="PANTHER" id="PTHR10492">
    <property type="match status" value="1"/>
</dbReference>